<evidence type="ECO:0000313" key="2">
    <source>
        <dbReference type="Proteomes" id="UP001140293"/>
    </source>
</evidence>
<keyword evidence="2" id="KW-1185">Reference proteome</keyword>
<accession>A0A9X3BL51</accession>
<sequence>MRTADLVPTPELVDQMVRDKPPGWAWAAFASVVFQRWAALEERKIAQVVGRAVHPAGRLRTGHDVAQFLTRHLRAADDVVAEAAAYLRAPEFTAMFGDGKDIADPDGVVRAAHHLADLYERMLEIAENCRRRSVARQHVELLDGCTRFVNQHLQDFGGLINDVLERHDEMQRQLPSGAGHLEPIRLHTSTDEQLLGSILDQLHELR</sequence>
<organism evidence="1 2">
    <name type="scientific">[Mycobacterium] manitobense</name>
    <dbReference type="NCBI Taxonomy" id="190147"/>
    <lineage>
        <taxon>Bacteria</taxon>
        <taxon>Bacillati</taxon>
        <taxon>Actinomycetota</taxon>
        <taxon>Actinomycetes</taxon>
        <taxon>Mycobacteriales</taxon>
        <taxon>Mycobacteriaceae</taxon>
        <taxon>Mycolicibacterium</taxon>
    </lineage>
</organism>
<reference evidence="1" key="2">
    <citation type="journal article" date="2022" name="BMC Genomics">
        <title>Comparative genome analysis of mycobacteria focusing on tRNA and non-coding RNA.</title>
        <authorList>
            <person name="Behra P.R.K."/>
            <person name="Pettersson B.M.F."/>
            <person name="Ramesh M."/>
            <person name="Das S."/>
            <person name="Dasgupta S."/>
            <person name="Kirsebom L.A."/>
        </authorList>
    </citation>
    <scope>NUCLEOTIDE SEQUENCE</scope>
    <source>
        <strain evidence="1">DSM 44615</strain>
    </source>
</reference>
<comment type="caution">
    <text evidence="1">The sequence shown here is derived from an EMBL/GenBank/DDBJ whole genome shotgun (WGS) entry which is preliminary data.</text>
</comment>
<reference evidence="1" key="1">
    <citation type="submission" date="2020-07" db="EMBL/GenBank/DDBJ databases">
        <authorList>
            <person name="Pettersson B.M.F."/>
            <person name="Behra P.R.K."/>
            <person name="Ramesh M."/>
            <person name="Das S."/>
            <person name="Dasgupta S."/>
            <person name="Kirsebom L.A."/>
        </authorList>
    </citation>
    <scope>NUCLEOTIDE SEQUENCE</scope>
    <source>
        <strain evidence="1">DSM 44615</strain>
    </source>
</reference>
<dbReference type="Proteomes" id="UP001140293">
    <property type="component" value="Unassembled WGS sequence"/>
</dbReference>
<dbReference type="EMBL" id="JACKSJ010000016">
    <property type="protein sequence ID" value="MCV7168540.1"/>
    <property type="molecule type" value="Genomic_DNA"/>
</dbReference>
<dbReference type="AlphaFoldDB" id="A0A9X3BL51"/>
<evidence type="ECO:0000313" key="1">
    <source>
        <dbReference type="EMBL" id="MCV7168540.1"/>
    </source>
</evidence>
<proteinExistence type="predicted"/>
<protein>
    <submittedName>
        <fullName evidence="1">Uncharacterized protein</fullName>
    </submittedName>
</protein>
<gene>
    <name evidence="1" type="ORF">H7I41_01250</name>
</gene>
<dbReference type="RefSeq" id="WP_264010733.1">
    <property type="nucleotide sequence ID" value="NZ_JACKSJ010000016.1"/>
</dbReference>
<name>A0A9X3BL51_9MYCO</name>